<proteinExistence type="predicted"/>
<comment type="caution">
    <text evidence="1">The sequence shown here is derived from an EMBL/GenBank/DDBJ whole genome shotgun (WGS) entry which is preliminary data.</text>
</comment>
<dbReference type="Proteomes" id="UP000578819">
    <property type="component" value="Unassembled WGS sequence"/>
</dbReference>
<dbReference type="EMBL" id="JACHJW010000001">
    <property type="protein sequence ID" value="MBB4956593.1"/>
    <property type="molecule type" value="Genomic_DNA"/>
</dbReference>
<dbReference type="RefSeq" id="WP_184532127.1">
    <property type="nucleotide sequence ID" value="NZ_JACHJW010000001.1"/>
</dbReference>
<organism evidence="1 2">
    <name type="scientific">Micromonospora polyrhachis</name>
    <dbReference type="NCBI Taxonomy" id="1282883"/>
    <lineage>
        <taxon>Bacteria</taxon>
        <taxon>Bacillati</taxon>
        <taxon>Actinomycetota</taxon>
        <taxon>Actinomycetes</taxon>
        <taxon>Micromonosporales</taxon>
        <taxon>Micromonosporaceae</taxon>
        <taxon>Micromonospora</taxon>
    </lineage>
</organism>
<name>A0A7W7SKR2_9ACTN</name>
<evidence type="ECO:0000313" key="2">
    <source>
        <dbReference type="Proteomes" id="UP000578819"/>
    </source>
</evidence>
<sequence length="296" mass="32359">MTAPISTGYLTPFEERIRSVAVTLTGLHGLPVSEGESVPDWDYFTDLNTTWTAHVDLPGVLQDCGLSAATALSCVLTWYSSSTNRRGNSPPVILVDGENLMTAMVPGTEVGGTLTITARIVLAVPDSAPLSPLAPNLPSAILWQDRRRFRLEGGGSRFPVVGTSFAESGLAEGRRSLWYLSCTPDLDASDTGSIRLYLNTDHPAIISMLQHPEAKDSMTLSEMLRHDVLRQLIHTALRCEDLQDSHDYGEGTLGELFVNLIRRYFPDRSLSDLRSQHDNDPGELEAVLQGLDEVLV</sequence>
<dbReference type="AlphaFoldDB" id="A0A7W7SKR2"/>
<gene>
    <name evidence="1" type="ORF">FHR38_000326</name>
</gene>
<keyword evidence="2" id="KW-1185">Reference proteome</keyword>
<reference evidence="1 2" key="1">
    <citation type="submission" date="2020-08" db="EMBL/GenBank/DDBJ databases">
        <title>Sequencing the genomes of 1000 actinobacteria strains.</title>
        <authorList>
            <person name="Klenk H.-P."/>
        </authorList>
    </citation>
    <scope>NUCLEOTIDE SEQUENCE [LARGE SCALE GENOMIC DNA]</scope>
    <source>
        <strain evidence="1 2">DSM 45886</strain>
    </source>
</reference>
<protein>
    <submittedName>
        <fullName evidence="1">Uncharacterized protein</fullName>
    </submittedName>
</protein>
<accession>A0A7W7SKR2</accession>
<evidence type="ECO:0000313" key="1">
    <source>
        <dbReference type="EMBL" id="MBB4956593.1"/>
    </source>
</evidence>